<protein>
    <submittedName>
        <fullName evidence="1">DUF2240 family protein</fullName>
    </submittedName>
</protein>
<dbReference type="EMBL" id="DSYZ01000061">
    <property type="protein sequence ID" value="HGT82613.1"/>
    <property type="molecule type" value="Genomic_DNA"/>
</dbReference>
<sequence length="82" mass="9425">MSFELNEELLNETIGEKLVEEIAKKIGRNIQDVFSMISERQERMGNLLSFEVVALIVAKEVGINISEFIPEVEKRIFNETPQ</sequence>
<organism evidence="1">
    <name type="scientific">Archaeoglobus fulgidus</name>
    <dbReference type="NCBI Taxonomy" id="2234"/>
    <lineage>
        <taxon>Archaea</taxon>
        <taxon>Methanobacteriati</taxon>
        <taxon>Methanobacteriota</taxon>
        <taxon>Archaeoglobi</taxon>
        <taxon>Archaeoglobales</taxon>
        <taxon>Archaeoglobaceae</taxon>
        <taxon>Archaeoglobus</taxon>
    </lineage>
</organism>
<name>A0A7J3M180_ARCFL</name>
<dbReference type="Pfam" id="PF09999">
    <property type="entry name" value="DUF2240"/>
    <property type="match status" value="1"/>
</dbReference>
<dbReference type="AlphaFoldDB" id="A0A7J3M180"/>
<proteinExistence type="predicted"/>
<gene>
    <name evidence="1" type="ORF">ENT52_02665</name>
</gene>
<evidence type="ECO:0000313" key="1">
    <source>
        <dbReference type="EMBL" id="HGT82613.1"/>
    </source>
</evidence>
<comment type="caution">
    <text evidence="1">The sequence shown here is derived from an EMBL/GenBank/DDBJ whole genome shotgun (WGS) entry which is preliminary data.</text>
</comment>
<accession>A0A7J3M180</accession>
<dbReference type="InterPro" id="IPR018716">
    <property type="entry name" value="DUF2240"/>
</dbReference>
<reference evidence="1" key="1">
    <citation type="journal article" date="2020" name="mSystems">
        <title>Genome- and Community-Level Interaction Insights into Carbon Utilization and Element Cycling Functions of Hydrothermarchaeota in Hydrothermal Sediment.</title>
        <authorList>
            <person name="Zhou Z."/>
            <person name="Liu Y."/>
            <person name="Xu W."/>
            <person name="Pan J."/>
            <person name="Luo Z.H."/>
            <person name="Li M."/>
        </authorList>
    </citation>
    <scope>NUCLEOTIDE SEQUENCE [LARGE SCALE GENOMIC DNA]</scope>
    <source>
        <strain evidence="1">SpSt-587</strain>
    </source>
</reference>